<organism evidence="1 2">
    <name type="scientific">Elizabethkingia argenteiflava</name>
    <dbReference type="NCBI Taxonomy" id="2681556"/>
    <lineage>
        <taxon>Bacteria</taxon>
        <taxon>Pseudomonadati</taxon>
        <taxon>Bacteroidota</taxon>
        <taxon>Flavobacteriia</taxon>
        <taxon>Flavobacteriales</taxon>
        <taxon>Weeksellaceae</taxon>
        <taxon>Elizabethkingia</taxon>
    </lineage>
</organism>
<comment type="caution">
    <text evidence="1">The sequence shown here is derived from an EMBL/GenBank/DDBJ whole genome shotgun (WGS) entry which is preliminary data.</text>
</comment>
<evidence type="ECO:0000313" key="1">
    <source>
        <dbReference type="EMBL" id="NAW50399.1"/>
    </source>
</evidence>
<gene>
    <name evidence="1" type="ORF">GNY06_02995</name>
</gene>
<protein>
    <submittedName>
        <fullName evidence="1">Uncharacterized protein</fullName>
    </submittedName>
</protein>
<dbReference type="RefSeq" id="WP_166518747.1">
    <property type="nucleotide sequence ID" value="NZ_JAAABJ010000291.1"/>
</dbReference>
<accession>A0A845PQ12</accession>
<keyword evidence="2" id="KW-1185">Reference proteome</keyword>
<sequence length="55" mass="6754">MTKYITVAKSWQELNKWQLEEIVNLLLHYDEKSFHRSFNRMILILFQKKKTFGAH</sequence>
<reference evidence="1 2" key="1">
    <citation type="submission" date="2019-11" db="EMBL/GenBank/DDBJ databases">
        <title>Characterization of Elizabethkingia argenteiflava sp. nov., isolated from inner surface of Soybean Pods.</title>
        <authorList>
            <person name="Mo S."/>
        </authorList>
    </citation>
    <scope>NUCLEOTIDE SEQUENCE [LARGE SCALE GENOMIC DNA]</scope>
    <source>
        <strain evidence="1 2">YB22</strain>
    </source>
</reference>
<evidence type="ECO:0000313" key="2">
    <source>
        <dbReference type="Proteomes" id="UP000553459"/>
    </source>
</evidence>
<dbReference type="AlphaFoldDB" id="A0A845PQ12"/>
<dbReference type="Proteomes" id="UP000553459">
    <property type="component" value="Unassembled WGS sequence"/>
</dbReference>
<name>A0A845PQ12_9FLAO</name>
<dbReference type="EMBL" id="JAAABJ010000291">
    <property type="protein sequence ID" value="NAW50399.1"/>
    <property type="molecule type" value="Genomic_DNA"/>
</dbReference>
<proteinExistence type="predicted"/>